<dbReference type="AlphaFoldDB" id="A0A840FF10"/>
<feature type="domain" description="PilZ" evidence="1">
    <location>
        <begin position="22"/>
        <end position="100"/>
    </location>
</feature>
<feature type="domain" description="PilZ" evidence="1">
    <location>
        <begin position="118"/>
        <end position="198"/>
    </location>
</feature>
<evidence type="ECO:0000259" key="1">
    <source>
        <dbReference type="Pfam" id="PF07238"/>
    </source>
</evidence>
<name>A0A840FF10_9SPHN</name>
<dbReference type="InterPro" id="IPR009875">
    <property type="entry name" value="PilZ_domain"/>
</dbReference>
<dbReference type="Pfam" id="PF07238">
    <property type="entry name" value="PilZ"/>
    <property type="match status" value="2"/>
</dbReference>
<keyword evidence="3" id="KW-1185">Reference proteome</keyword>
<organism evidence="2 3">
    <name type="scientific">Sphingomonas jinjuensis</name>
    <dbReference type="NCBI Taxonomy" id="535907"/>
    <lineage>
        <taxon>Bacteria</taxon>
        <taxon>Pseudomonadati</taxon>
        <taxon>Pseudomonadota</taxon>
        <taxon>Alphaproteobacteria</taxon>
        <taxon>Sphingomonadales</taxon>
        <taxon>Sphingomonadaceae</taxon>
        <taxon>Sphingomonas</taxon>
    </lineage>
</organism>
<dbReference type="RefSeq" id="WP_183982133.1">
    <property type="nucleotide sequence ID" value="NZ_JACIEV010000001.1"/>
</dbReference>
<evidence type="ECO:0000313" key="2">
    <source>
        <dbReference type="EMBL" id="MBB4152578.1"/>
    </source>
</evidence>
<reference evidence="2 3" key="1">
    <citation type="submission" date="2020-08" db="EMBL/GenBank/DDBJ databases">
        <title>Genomic Encyclopedia of Type Strains, Phase IV (KMG-IV): sequencing the most valuable type-strain genomes for metagenomic binning, comparative biology and taxonomic classification.</title>
        <authorList>
            <person name="Goeker M."/>
        </authorList>
    </citation>
    <scope>NUCLEOTIDE SEQUENCE [LARGE SCALE GENOMIC DNA]</scope>
    <source>
        <strain evidence="2 3">YC6723</strain>
    </source>
</reference>
<accession>A0A840FF10</accession>
<dbReference type="SUPFAM" id="SSF141371">
    <property type="entry name" value="PilZ domain-like"/>
    <property type="match status" value="2"/>
</dbReference>
<gene>
    <name evidence="2" type="ORF">GGQ80_000454</name>
</gene>
<dbReference type="GO" id="GO:0035438">
    <property type="term" value="F:cyclic-di-GMP binding"/>
    <property type="evidence" value="ECO:0007669"/>
    <property type="project" value="InterPro"/>
</dbReference>
<dbReference type="EMBL" id="JACIEV010000001">
    <property type="protein sequence ID" value="MBB4152578.1"/>
    <property type="molecule type" value="Genomic_DNA"/>
</dbReference>
<dbReference type="Gene3D" id="2.40.10.220">
    <property type="entry name" value="predicted glycosyltransferase like domains"/>
    <property type="match status" value="1"/>
</dbReference>
<sequence length="205" mass="22529">MAMNSAPDLRFTTVDPVTLGEQRRQGKRHRTVLLIGRVSRGDVESACLVHDISKNGLMARFTVAPSVGDRLRIEVRGLPEVSATIRWVKEYKAGLEFDEEQDLTRVFRLRADDGHVARTPRFAMNAVADLKIGDRPMAVDLIDISPGGVKLAGVEGVEVGQAGRVLLPDLAEPVFGTVCWVREDRLGFRFVTPLPLTALSRVLGC</sequence>
<proteinExistence type="predicted"/>
<protein>
    <recommendedName>
        <fullName evidence="1">PilZ domain-containing protein</fullName>
    </recommendedName>
</protein>
<dbReference type="Proteomes" id="UP000529795">
    <property type="component" value="Unassembled WGS sequence"/>
</dbReference>
<comment type="caution">
    <text evidence="2">The sequence shown here is derived from an EMBL/GenBank/DDBJ whole genome shotgun (WGS) entry which is preliminary data.</text>
</comment>
<evidence type="ECO:0000313" key="3">
    <source>
        <dbReference type="Proteomes" id="UP000529795"/>
    </source>
</evidence>